<dbReference type="Pfam" id="PF13649">
    <property type="entry name" value="Methyltransf_25"/>
    <property type="match status" value="1"/>
</dbReference>
<dbReference type="STRING" id="713585.THITH_07495"/>
<dbReference type="KEGG" id="tti:THITH_07495"/>
<dbReference type="InterPro" id="IPR041698">
    <property type="entry name" value="Methyltransf_25"/>
</dbReference>
<gene>
    <name evidence="2" type="ORF">THITH_07495</name>
</gene>
<dbReference type="Proteomes" id="UP000005289">
    <property type="component" value="Chromosome"/>
</dbReference>
<proteinExistence type="predicted"/>
<dbReference type="HOGENOM" id="CLU_084171_0_0_6"/>
<name>W0DRZ1_9GAMM</name>
<accession>W0DRZ1</accession>
<dbReference type="AlphaFoldDB" id="W0DRZ1"/>
<evidence type="ECO:0000313" key="2">
    <source>
        <dbReference type="EMBL" id="AHF00043.1"/>
    </source>
</evidence>
<dbReference type="PANTHER" id="PTHR44742:SF2">
    <property type="entry name" value="24-METHYLENESTEROL C-METHYLTRANSFERASE 2"/>
    <property type="match status" value="1"/>
</dbReference>
<dbReference type="Gene3D" id="3.40.50.150">
    <property type="entry name" value="Vaccinia Virus protein VP39"/>
    <property type="match status" value="1"/>
</dbReference>
<protein>
    <recommendedName>
        <fullName evidence="1">Methyltransferase domain-containing protein</fullName>
    </recommendedName>
</protein>
<dbReference type="PANTHER" id="PTHR44742">
    <property type="match status" value="1"/>
</dbReference>
<organism evidence="2 3">
    <name type="scientific">Thioalkalivibrio paradoxus ARh 1</name>
    <dbReference type="NCBI Taxonomy" id="713585"/>
    <lineage>
        <taxon>Bacteria</taxon>
        <taxon>Pseudomonadati</taxon>
        <taxon>Pseudomonadota</taxon>
        <taxon>Gammaproteobacteria</taxon>
        <taxon>Chromatiales</taxon>
        <taxon>Ectothiorhodospiraceae</taxon>
        <taxon>Thioalkalivibrio</taxon>
    </lineage>
</organism>
<sequence>MSPAAVNNDGMTPNRLQRYYDRNTDLFLRIGSSGPALALHRGLWPPGIHSGREAARQIHHLIADTIQRAFPEGPRAILDLGCGVGGTLFDLAGRFPGSRLVGITLSGRQVAIAREQARQRGLAERCRFLQADFEALSLGQAFDAIVAVESFAHAREPGRFLATCHRHLAGPNARVIVVDDFLDPSVAIAGAPARARIETFRSTWNLPGLGTLEDFLGLATRAGLRHAETRDLSSWVRTDRPRDRLVSWVSPIAGRLGLDRFPFWANVIGGNALADAIREGHIRYCLVTCTGPAGPVSRAAPPN</sequence>
<dbReference type="CDD" id="cd02440">
    <property type="entry name" value="AdoMet_MTases"/>
    <property type="match status" value="1"/>
</dbReference>
<keyword evidence="3" id="KW-1185">Reference proteome</keyword>
<dbReference type="SUPFAM" id="SSF53335">
    <property type="entry name" value="S-adenosyl-L-methionine-dependent methyltransferases"/>
    <property type="match status" value="1"/>
</dbReference>
<dbReference type="EMBL" id="CP007029">
    <property type="protein sequence ID" value="AHF00043.1"/>
    <property type="molecule type" value="Genomic_DNA"/>
</dbReference>
<dbReference type="InterPro" id="IPR029063">
    <property type="entry name" value="SAM-dependent_MTases_sf"/>
</dbReference>
<evidence type="ECO:0000313" key="3">
    <source>
        <dbReference type="Proteomes" id="UP000005289"/>
    </source>
</evidence>
<evidence type="ECO:0000259" key="1">
    <source>
        <dbReference type="Pfam" id="PF13649"/>
    </source>
</evidence>
<reference evidence="2 3" key="1">
    <citation type="submission" date="2013-12" db="EMBL/GenBank/DDBJ databases">
        <authorList>
            <consortium name="DOE Joint Genome Institute"/>
            <person name="Muyzer G."/>
            <person name="Huntemann M."/>
            <person name="Han J."/>
            <person name="Chen A."/>
            <person name="Kyrpides N."/>
            <person name="Mavromatis K."/>
            <person name="Markowitz V."/>
            <person name="Palaniappan K."/>
            <person name="Ivanova N."/>
            <person name="Schaumberg A."/>
            <person name="Pati A."/>
            <person name="Liolios K."/>
            <person name="Nordberg H.P."/>
            <person name="Cantor M.N."/>
            <person name="Hua S.X."/>
            <person name="Woyke T."/>
        </authorList>
    </citation>
    <scope>NUCLEOTIDE SEQUENCE [LARGE SCALE GENOMIC DNA]</scope>
    <source>
        <strain evidence="2 3">ARh 1</strain>
    </source>
</reference>
<feature type="domain" description="Methyltransferase" evidence="1">
    <location>
        <begin position="77"/>
        <end position="169"/>
    </location>
</feature>